<reference evidence="2 3" key="1">
    <citation type="submission" date="2015-07" db="EMBL/GenBank/DDBJ databases">
        <authorList>
            <person name="Cajimat M.N.B."/>
            <person name="Milazzo M.L."/>
            <person name="Fulhorst C.F."/>
        </authorList>
    </citation>
    <scope>NUCLEOTIDE SEQUENCE [LARGE SCALE GENOMIC DNA]</scope>
    <source>
        <strain evidence="2">Single colony</strain>
    </source>
</reference>
<dbReference type="Proteomes" id="UP000199069">
    <property type="component" value="Unassembled WGS sequence"/>
</dbReference>
<dbReference type="STRING" id="5286.A0A0K3CI87"/>
<proteinExistence type="predicted"/>
<evidence type="ECO:0000313" key="2">
    <source>
        <dbReference type="EMBL" id="CTR08337.1"/>
    </source>
</evidence>
<sequence>ATTTTTSHSTHTTASAAASASPKAPEIPLSLQYLERYDQSVYENTEAFCNDWDSYCVEYLSSFSDIHQVVCDAGAAGPDVHVYCGGNTVSQENKFFDFSNNCILVEGDVSRTHNLVSHDVVARKLVSPVVEACYELVCLAQQDVDRNQRSSLTLEKLNSRSLHPLHLDWLDLVYASRFLLAHHFARLSLDDPSALVSLARSCDYSQARQADFSPL</sequence>
<dbReference type="EMBL" id="CWKI01000008">
    <property type="protein sequence ID" value="CTR08337.1"/>
    <property type="molecule type" value="Genomic_DNA"/>
</dbReference>
<feature type="region of interest" description="Disordered" evidence="1">
    <location>
        <begin position="1"/>
        <end position="21"/>
    </location>
</feature>
<keyword evidence="3" id="KW-1185">Reference proteome</keyword>
<organism evidence="2 3">
    <name type="scientific">Rhodotorula toruloides</name>
    <name type="common">Yeast</name>
    <name type="synonym">Rhodosporidium toruloides</name>
    <dbReference type="NCBI Taxonomy" id="5286"/>
    <lineage>
        <taxon>Eukaryota</taxon>
        <taxon>Fungi</taxon>
        <taxon>Dikarya</taxon>
        <taxon>Basidiomycota</taxon>
        <taxon>Pucciniomycotina</taxon>
        <taxon>Microbotryomycetes</taxon>
        <taxon>Sporidiobolales</taxon>
        <taxon>Sporidiobolaceae</taxon>
        <taxon>Rhodotorula</taxon>
    </lineage>
</organism>
<gene>
    <name evidence="2" type="primary">FGENESH: predicted gene_8.53</name>
    <name evidence="2" type="ORF">BN2166_0041980</name>
</gene>
<name>A0A0K3CI87_RHOTO</name>
<evidence type="ECO:0000313" key="3">
    <source>
        <dbReference type="Proteomes" id="UP000199069"/>
    </source>
</evidence>
<protein>
    <submittedName>
        <fullName evidence="2">FGENESH: predicted gene_8.53 protein</fullName>
    </submittedName>
</protein>
<accession>A0A0K3CI87</accession>
<feature type="non-terminal residue" evidence="2">
    <location>
        <position position="1"/>
    </location>
</feature>
<evidence type="ECO:0000256" key="1">
    <source>
        <dbReference type="SAM" id="MobiDB-lite"/>
    </source>
</evidence>
<dbReference type="AlphaFoldDB" id="A0A0K3CI87"/>